<comment type="caution">
    <text evidence="4">The sequence shown here is derived from an EMBL/GenBank/DDBJ whole genome shotgun (WGS) entry which is preliminary data.</text>
</comment>
<dbReference type="EMBL" id="RXPE01000004">
    <property type="protein sequence ID" value="RTR29400.1"/>
    <property type="molecule type" value="Genomic_DNA"/>
</dbReference>
<evidence type="ECO:0000313" key="5">
    <source>
        <dbReference type="Proteomes" id="UP000277766"/>
    </source>
</evidence>
<dbReference type="CDD" id="cd04301">
    <property type="entry name" value="NAT_SF"/>
    <property type="match status" value="1"/>
</dbReference>
<proteinExistence type="predicted"/>
<dbReference type="PANTHER" id="PTHR43877">
    <property type="entry name" value="AMINOALKYLPHOSPHONATE N-ACETYLTRANSFERASE-RELATED-RELATED"/>
    <property type="match status" value="1"/>
</dbReference>
<dbReference type="InterPro" id="IPR000182">
    <property type="entry name" value="GNAT_dom"/>
</dbReference>
<organism evidence="4 5">
    <name type="scientific">Deinococcus radiophilus</name>
    <dbReference type="NCBI Taxonomy" id="32062"/>
    <lineage>
        <taxon>Bacteria</taxon>
        <taxon>Thermotogati</taxon>
        <taxon>Deinococcota</taxon>
        <taxon>Deinococci</taxon>
        <taxon>Deinococcales</taxon>
        <taxon>Deinococcaceae</taxon>
        <taxon>Deinococcus</taxon>
    </lineage>
</organism>
<sequence length="154" mass="16430">MTLTVRRAVAADAPALAHLRGVMQLDNGRTPEQIAPDLPIWEAYYCQAVPDGRYLGWLAVGADGAVIGGAGVQLYPAHPSAGSPHTVQPHILNVAVEPPHRRQGVAGGLVEAILAWARAEGYRQITLNAAPMGAGLYRRLGFRDRPNPGMLLEL</sequence>
<dbReference type="Pfam" id="PF00583">
    <property type="entry name" value="Acetyltransf_1"/>
    <property type="match status" value="1"/>
</dbReference>
<evidence type="ECO:0000313" key="4">
    <source>
        <dbReference type="EMBL" id="RTR29400.1"/>
    </source>
</evidence>
<dbReference type="PROSITE" id="PS51186">
    <property type="entry name" value="GNAT"/>
    <property type="match status" value="1"/>
</dbReference>
<dbReference type="RefSeq" id="WP_126351311.1">
    <property type="nucleotide sequence ID" value="NZ_CP086380.1"/>
</dbReference>
<dbReference type="GO" id="GO:0016747">
    <property type="term" value="F:acyltransferase activity, transferring groups other than amino-acyl groups"/>
    <property type="evidence" value="ECO:0007669"/>
    <property type="project" value="InterPro"/>
</dbReference>
<keyword evidence="5" id="KW-1185">Reference proteome</keyword>
<evidence type="ECO:0000259" key="3">
    <source>
        <dbReference type="PROSITE" id="PS51186"/>
    </source>
</evidence>
<dbReference type="Proteomes" id="UP000277766">
    <property type="component" value="Unassembled WGS sequence"/>
</dbReference>
<dbReference type="InterPro" id="IPR050832">
    <property type="entry name" value="Bact_Acetyltransf"/>
</dbReference>
<reference evidence="4 5" key="1">
    <citation type="submission" date="2018-12" db="EMBL/GenBank/DDBJ databases">
        <title>Deinococcus radiophilus ATCC 27603 genome sequencing and assembly.</title>
        <authorList>
            <person name="Maclea K.S."/>
            <person name="Maynard C.R."/>
        </authorList>
    </citation>
    <scope>NUCLEOTIDE SEQUENCE [LARGE SCALE GENOMIC DNA]</scope>
    <source>
        <strain evidence="4 5">ATCC 27603</strain>
    </source>
</reference>
<dbReference type="AlphaFoldDB" id="A0A431W1M9"/>
<accession>A0A431W1M9</accession>
<feature type="domain" description="N-acetyltransferase" evidence="3">
    <location>
        <begin position="17"/>
        <end position="154"/>
    </location>
</feature>
<dbReference type="InterPro" id="IPR016181">
    <property type="entry name" value="Acyl_CoA_acyltransferase"/>
</dbReference>
<dbReference type="OrthoDB" id="119498at2"/>
<name>A0A431W1M9_9DEIO</name>
<evidence type="ECO:0000256" key="2">
    <source>
        <dbReference type="ARBA" id="ARBA00023315"/>
    </source>
</evidence>
<keyword evidence="2" id="KW-0012">Acyltransferase</keyword>
<dbReference type="Gene3D" id="3.40.630.30">
    <property type="match status" value="1"/>
</dbReference>
<protein>
    <submittedName>
        <fullName evidence="4">GNAT family N-acetyltransferase</fullName>
    </submittedName>
</protein>
<keyword evidence="1 4" id="KW-0808">Transferase</keyword>
<dbReference type="SUPFAM" id="SSF55729">
    <property type="entry name" value="Acyl-CoA N-acyltransferases (Nat)"/>
    <property type="match status" value="1"/>
</dbReference>
<gene>
    <name evidence="4" type="ORF">EJ104_03140</name>
</gene>
<evidence type="ECO:0000256" key="1">
    <source>
        <dbReference type="ARBA" id="ARBA00022679"/>
    </source>
</evidence>